<sequence length="67" mass="7450">MTLVEFSVEDPYGKAVALLNLKSGYVKEGWILVPRIMLAFISSDMLKKEIYDILAINAKEMGGVAEE</sequence>
<organism evidence="2 3">
    <name type="scientific">Malus domestica</name>
    <name type="common">Apple</name>
    <name type="synonym">Pyrus malus</name>
    <dbReference type="NCBI Taxonomy" id="3750"/>
    <lineage>
        <taxon>Eukaryota</taxon>
        <taxon>Viridiplantae</taxon>
        <taxon>Streptophyta</taxon>
        <taxon>Embryophyta</taxon>
        <taxon>Tracheophyta</taxon>
        <taxon>Spermatophyta</taxon>
        <taxon>Magnoliopsida</taxon>
        <taxon>eudicotyledons</taxon>
        <taxon>Gunneridae</taxon>
        <taxon>Pentapetalae</taxon>
        <taxon>rosids</taxon>
        <taxon>fabids</taxon>
        <taxon>Rosales</taxon>
        <taxon>Rosaceae</taxon>
        <taxon>Amygdaloideae</taxon>
        <taxon>Maleae</taxon>
        <taxon>Malus</taxon>
    </lineage>
</organism>
<dbReference type="Proteomes" id="UP000290289">
    <property type="component" value="Chromosome 1"/>
</dbReference>
<dbReference type="EMBL" id="RDQH01000327">
    <property type="protein sequence ID" value="RXI07953.1"/>
    <property type="molecule type" value="Genomic_DNA"/>
</dbReference>
<reference evidence="2 3" key="1">
    <citation type="submission" date="2018-10" db="EMBL/GenBank/DDBJ databases">
        <title>A high-quality apple genome assembly.</title>
        <authorList>
            <person name="Hu J."/>
        </authorList>
    </citation>
    <scope>NUCLEOTIDE SEQUENCE [LARGE SCALE GENOMIC DNA]</scope>
    <source>
        <strain evidence="3">cv. HFTH1</strain>
        <tissue evidence="2">Young leaf</tissue>
    </source>
</reference>
<accession>A0A498KSD7</accession>
<gene>
    <name evidence="2" type="ORF">DVH24_014519</name>
</gene>
<dbReference type="AlphaFoldDB" id="A0A498KSD7"/>
<comment type="caution">
    <text evidence="2">The sequence shown here is derived from an EMBL/GenBank/DDBJ whole genome shotgun (WGS) entry which is preliminary data.</text>
</comment>
<evidence type="ECO:0000313" key="3">
    <source>
        <dbReference type="Proteomes" id="UP000290289"/>
    </source>
</evidence>
<dbReference type="Pfam" id="PF25335">
    <property type="entry name" value="GRDP_C"/>
    <property type="match status" value="1"/>
</dbReference>
<name>A0A498KSD7_MALDO</name>
<dbReference type="STRING" id="3750.A0A498KSD7"/>
<evidence type="ECO:0000259" key="1">
    <source>
        <dbReference type="Pfam" id="PF25335"/>
    </source>
</evidence>
<evidence type="ECO:0000313" key="2">
    <source>
        <dbReference type="EMBL" id="RXI07953.1"/>
    </source>
</evidence>
<feature type="domain" description="GRPD C-terminal" evidence="1">
    <location>
        <begin position="1"/>
        <end position="27"/>
    </location>
</feature>
<protein>
    <recommendedName>
        <fullName evidence="1">GRPD C-terminal domain-containing protein</fullName>
    </recommendedName>
</protein>
<dbReference type="InterPro" id="IPR057518">
    <property type="entry name" value="GRDP_C"/>
</dbReference>
<keyword evidence="3" id="KW-1185">Reference proteome</keyword>
<proteinExistence type="predicted"/>